<name>A0A5B6WYS5_9ROSI</name>
<dbReference type="AlphaFoldDB" id="A0A5B6WYS5"/>
<evidence type="ECO:0000313" key="1">
    <source>
        <dbReference type="EMBL" id="KAA3485877.1"/>
    </source>
</evidence>
<keyword evidence="2" id="KW-1185">Reference proteome</keyword>
<dbReference type="EMBL" id="SMMG02000001">
    <property type="protein sequence ID" value="KAA3485877.1"/>
    <property type="molecule type" value="Genomic_DNA"/>
</dbReference>
<sequence length="130" mass="14930">MGERGAKFARVPFQKLKGERLSMLHVMSTKHHKGENTQMLYFKENEWDSHIFSPICGSTCSHLYSRLFLVRLASSVSTTMVRMAESQLLENCIGSINATRQLMQWEMMTKFAKVPFQKLKGNDQACYVSC</sequence>
<comment type="caution">
    <text evidence="1">The sequence shown here is derived from an EMBL/GenBank/DDBJ whole genome shotgun (WGS) entry which is preliminary data.</text>
</comment>
<dbReference type="Proteomes" id="UP000325315">
    <property type="component" value="Unassembled WGS sequence"/>
</dbReference>
<reference evidence="2" key="1">
    <citation type="journal article" date="2019" name="Plant Biotechnol. J.">
        <title>Genome sequencing of the Australian wild diploid species Gossypium australe highlights disease resistance and delayed gland morphogenesis.</title>
        <authorList>
            <person name="Cai Y."/>
            <person name="Cai X."/>
            <person name="Wang Q."/>
            <person name="Wang P."/>
            <person name="Zhang Y."/>
            <person name="Cai C."/>
            <person name="Xu Y."/>
            <person name="Wang K."/>
            <person name="Zhou Z."/>
            <person name="Wang C."/>
            <person name="Geng S."/>
            <person name="Li B."/>
            <person name="Dong Q."/>
            <person name="Hou Y."/>
            <person name="Wang H."/>
            <person name="Ai P."/>
            <person name="Liu Z."/>
            <person name="Yi F."/>
            <person name="Sun M."/>
            <person name="An G."/>
            <person name="Cheng J."/>
            <person name="Zhang Y."/>
            <person name="Shi Q."/>
            <person name="Xie Y."/>
            <person name="Shi X."/>
            <person name="Chang Y."/>
            <person name="Huang F."/>
            <person name="Chen Y."/>
            <person name="Hong S."/>
            <person name="Mi L."/>
            <person name="Sun Q."/>
            <person name="Zhang L."/>
            <person name="Zhou B."/>
            <person name="Peng R."/>
            <person name="Zhang X."/>
            <person name="Liu F."/>
        </authorList>
    </citation>
    <scope>NUCLEOTIDE SEQUENCE [LARGE SCALE GENOMIC DNA]</scope>
    <source>
        <strain evidence="2">cv. PA1801</strain>
    </source>
</reference>
<accession>A0A5B6WYS5</accession>
<organism evidence="1 2">
    <name type="scientific">Gossypium australe</name>
    <dbReference type="NCBI Taxonomy" id="47621"/>
    <lineage>
        <taxon>Eukaryota</taxon>
        <taxon>Viridiplantae</taxon>
        <taxon>Streptophyta</taxon>
        <taxon>Embryophyta</taxon>
        <taxon>Tracheophyta</taxon>
        <taxon>Spermatophyta</taxon>
        <taxon>Magnoliopsida</taxon>
        <taxon>eudicotyledons</taxon>
        <taxon>Gunneridae</taxon>
        <taxon>Pentapetalae</taxon>
        <taxon>rosids</taxon>
        <taxon>malvids</taxon>
        <taxon>Malvales</taxon>
        <taxon>Malvaceae</taxon>
        <taxon>Malvoideae</taxon>
        <taxon>Gossypium</taxon>
    </lineage>
</organism>
<protein>
    <submittedName>
        <fullName evidence="1">Uncharacterized protein</fullName>
    </submittedName>
</protein>
<evidence type="ECO:0000313" key="2">
    <source>
        <dbReference type="Proteomes" id="UP000325315"/>
    </source>
</evidence>
<gene>
    <name evidence="1" type="ORF">EPI10_029852</name>
</gene>
<proteinExistence type="predicted"/>